<dbReference type="CDD" id="cd08509">
    <property type="entry name" value="PBP2_TmCBP_oligosaccharides_like"/>
    <property type="match status" value="1"/>
</dbReference>
<dbReference type="InterPro" id="IPR000914">
    <property type="entry name" value="SBP_5_dom"/>
</dbReference>
<dbReference type="Gene3D" id="3.90.76.10">
    <property type="entry name" value="Dipeptide-binding Protein, Domain 1"/>
    <property type="match status" value="1"/>
</dbReference>
<dbReference type="PROSITE" id="PS51318">
    <property type="entry name" value="TAT"/>
    <property type="match status" value="1"/>
</dbReference>
<dbReference type="GO" id="GO:0015833">
    <property type="term" value="P:peptide transport"/>
    <property type="evidence" value="ECO:0007669"/>
    <property type="project" value="TreeGrafter"/>
</dbReference>
<accession>A0A516Q599</accession>
<dbReference type="InterPro" id="IPR006311">
    <property type="entry name" value="TAT_signal"/>
</dbReference>
<dbReference type="GO" id="GO:1904680">
    <property type="term" value="F:peptide transmembrane transporter activity"/>
    <property type="evidence" value="ECO:0007669"/>
    <property type="project" value="TreeGrafter"/>
</dbReference>
<dbReference type="GO" id="GO:0042597">
    <property type="term" value="C:periplasmic space"/>
    <property type="evidence" value="ECO:0007669"/>
    <property type="project" value="UniProtKB-ARBA"/>
</dbReference>
<organism evidence="2 3">
    <name type="scientific">Microlunatus elymi</name>
    <dbReference type="NCBI Taxonomy" id="2596828"/>
    <lineage>
        <taxon>Bacteria</taxon>
        <taxon>Bacillati</taxon>
        <taxon>Actinomycetota</taxon>
        <taxon>Actinomycetes</taxon>
        <taxon>Propionibacteriales</taxon>
        <taxon>Propionibacteriaceae</taxon>
        <taxon>Microlunatus</taxon>
    </lineage>
</organism>
<protein>
    <submittedName>
        <fullName evidence="2">ABC transporter substrate-binding protein</fullName>
    </submittedName>
</protein>
<sequence>MNVERWTNSWATNRRRFLALAGAGATGVILGSTVTACGSAAGNKNPGAKTSGAAKGRAGDAGETLFVAGFQWGPPTSFNPYSATPAWPTGGGQSQLIYETLLRWNILDGKLYAGLGKSMSMPDKYTIEVPLQEGTKWADGQDLTADDVVYTFELGKQAALNFSNVWTYLDKVEAKDPRTVAFTLKKNPYNPPTVKGALNSVLILPKHIWSKTSPDKIITVTNMEPVGSGPFKIGKADQTQVHLLRDDNYWGNTAYGKPPMKIVHHQIYKSNSDGDLALESGQVDASQQFTSQIWTMWEDKGKPVGTWLKEKPYYIPGNLPSVIFNLSKKGLDNVKVRKAFAYAINYGDIAKTAMSSYSDDAQASMIVPKGSEEKYFDASAVQANGWEYNPDKAEQILTDELKAKKGSDGIYSLPDGTKLGGWTISCPTGWSDWNTSCEIISKNLKAVGIDVKTNFPQAPTWTTAMQNGNFDLVHNTYTGVGPNSPWARYRDMLDNRGVPKIGKQAFYNYGRFSDSRVPALLDKAAAAANDQESIAAIRELDNIFRETIPVIPVMYRPLEFYEYNESNWTNFPDEKNPYAPPMWQGAGIQWLFKLKRVGS</sequence>
<dbReference type="Pfam" id="PF00496">
    <property type="entry name" value="SBP_bac_5"/>
    <property type="match status" value="1"/>
</dbReference>
<evidence type="ECO:0000313" key="3">
    <source>
        <dbReference type="Proteomes" id="UP000319263"/>
    </source>
</evidence>
<gene>
    <name evidence="2" type="ORF">FOE78_06280</name>
</gene>
<name>A0A516Q599_9ACTN</name>
<evidence type="ECO:0000313" key="2">
    <source>
        <dbReference type="EMBL" id="QDP98616.1"/>
    </source>
</evidence>
<dbReference type="EMBL" id="CP041692">
    <property type="protein sequence ID" value="QDP98616.1"/>
    <property type="molecule type" value="Genomic_DNA"/>
</dbReference>
<keyword evidence="3" id="KW-1185">Reference proteome</keyword>
<dbReference type="AlphaFoldDB" id="A0A516Q599"/>
<dbReference type="KEGG" id="mik:FOE78_06280"/>
<dbReference type="GO" id="GO:0043190">
    <property type="term" value="C:ATP-binding cassette (ABC) transporter complex"/>
    <property type="evidence" value="ECO:0007669"/>
    <property type="project" value="InterPro"/>
</dbReference>
<dbReference type="Gene3D" id="3.10.105.10">
    <property type="entry name" value="Dipeptide-binding Protein, Domain 3"/>
    <property type="match status" value="1"/>
</dbReference>
<dbReference type="InterPro" id="IPR039424">
    <property type="entry name" value="SBP_5"/>
</dbReference>
<dbReference type="PANTHER" id="PTHR30290:SF82">
    <property type="entry name" value="ABC-TYPE DIPEPTIDE_OLIGOPEPTIDE TRANSPORT SYSTEM, PERIPLASMIC COMPONENT"/>
    <property type="match status" value="1"/>
</dbReference>
<proteinExistence type="predicted"/>
<reference evidence="2 3" key="1">
    <citation type="submission" date="2019-07" db="EMBL/GenBank/DDBJ databases">
        <title>Microlunatus dokdonensis sp. nov. isolated from the rhizospheric soil of the wild plant Elymus tsukushiensis.</title>
        <authorList>
            <person name="Ghim S.-Y."/>
            <person name="Hwang Y.-J."/>
            <person name="Son J.-S."/>
            <person name="Shin J.-H."/>
        </authorList>
    </citation>
    <scope>NUCLEOTIDE SEQUENCE [LARGE SCALE GENOMIC DNA]</scope>
    <source>
        <strain evidence="2 3">KUDC0627</strain>
    </source>
</reference>
<dbReference type="OrthoDB" id="9764591at2"/>
<dbReference type="PANTHER" id="PTHR30290">
    <property type="entry name" value="PERIPLASMIC BINDING COMPONENT OF ABC TRANSPORTER"/>
    <property type="match status" value="1"/>
</dbReference>
<dbReference type="InterPro" id="IPR030678">
    <property type="entry name" value="Peptide/Ni-bd"/>
</dbReference>
<dbReference type="Proteomes" id="UP000319263">
    <property type="component" value="Chromosome"/>
</dbReference>
<dbReference type="Gene3D" id="3.40.190.10">
    <property type="entry name" value="Periplasmic binding protein-like II"/>
    <property type="match status" value="1"/>
</dbReference>
<evidence type="ECO:0000259" key="1">
    <source>
        <dbReference type="Pfam" id="PF00496"/>
    </source>
</evidence>
<dbReference type="PIRSF" id="PIRSF002741">
    <property type="entry name" value="MppA"/>
    <property type="match status" value="1"/>
</dbReference>
<feature type="domain" description="Solute-binding protein family 5" evidence="1">
    <location>
        <begin position="121"/>
        <end position="487"/>
    </location>
</feature>
<dbReference type="SUPFAM" id="SSF53850">
    <property type="entry name" value="Periplasmic binding protein-like II"/>
    <property type="match status" value="1"/>
</dbReference>